<evidence type="ECO:0000313" key="3">
    <source>
        <dbReference type="Proteomes" id="UP000271974"/>
    </source>
</evidence>
<dbReference type="PANTHER" id="PTHR35537:SF1">
    <property type="entry name" value="DNA DAMAGE-INDUCED APOPTOSIS SUPPRESSOR PROTEIN"/>
    <property type="match status" value="1"/>
</dbReference>
<dbReference type="Gene3D" id="2.40.50.140">
    <property type="entry name" value="Nucleic acid-binding proteins"/>
    <property type="match status" value="1"/>
</dbReference>
<dbReference type="EMBL" id="RQTK01000782">
    <property type="protein sequence ID" value="RUS74965.1"/>
    <property type="molecule type" value="Genomic_DNA"/>
</dbReference>
<proteinExistence type="predicted"/>
<dbReference type="SUPFAM" id="SSF50249">
    <property type="entry name" value="Nucleic acid-binding proteins"/>
    <property type="match status" value="1"/>
</dbReference>
<dbReference type="Proteomes" id="UP000271974">
    <property type="component" value="Unassembled WGS sequence"/>
</dbReference>
<protein>
    <recommendedName>
        <fullName evidence="1">Replication factor A C-terminal domain-containing protein</fullName>
    </recommendedName>
</protein>
<dbReference type="InterPro" id="IPR012340">
    <property type="entry name" value="NA-bd_OB-fold"/>
</dbReference>
<dbReference type="GO" id="GO:0005634">
    <property type="term" value="C:nucleus"/>
    <property type="evidence" value="ECO:0007669"/>
    <property type="project" value="TreeGrafter"/>
</dbReference>
<dbReference type="OrthoDB" id="6102368at2759"/>
<keyword evidence="3" id="KW-1185">Reference proteome</keyword>
<dbReference type="STRING" id="188477.A0A3S1B345"/>
<evidence type="ECO:0000313" key="2">
    <source>
        <dbReference type="EMBL" id="RUS74965.1"/>
    </source>
</evidence>
<sequence>AGGDSRVLLAATVTDIGTGPSVYPACRQCYCKLTVSENNIHHSKCPKCNRSYKSEEIYHRFRLSATITDFLSTANITAFGGMLDVFFGGSASHFHK</sequence>
<dbReference type="GO" id="GO:1902230">
    <property type="term" value="P:negative regulation of intrinsic apoptotic signaling pathway in response to DNA damage"/>
    <property type="evidence" value="ECO:0007669"/>
    <property type="project" value="InterPro"/>
</dbReference>
<reference evidence="2 3" key="1">
    <citation type="submission" date="2019-01" db="EMBL/GenBank/DDBJ databases">
        <title>A draft genome assembly of the solar-powered sea slug Elysia chlorotica.</title>
        <authorList>
            <person name="Cai H."/>
            <person name="Li Q."/>
            <person name="Fang X."/>
            <person name="Li J."/>
            <person name="Curtis N.E."/>
            <person name="Altenburger A."/>
            <person name="Shibata T."/>
            <person name="Feng M."/>
            <person name="Maeda T."/>
            <person name="Schwartz J.A."/>
            <person name="Shigenobu S."/>
            <person name="Lundholm N."/>
            <person name="Nishiyama T."/>
            <person name="Yang H."/>
            <person name="Hasebe M."/>
            <person name="Li S."/>
            <person name="Pierce S.K."/>
            <person name="Wang J."/>
        </authorList>
    </citation>
    <scope>NUCLEOTIDE SEQUENCE [LARGE SCALE GENOMIC DNA]</scope>
    <source>
        <strain evidence="2">EC2010</strain>
        <tissue evidence="2">Whole organism of an adult</tissue>
    </source>
</reference>
<dbReference type="GO" id="GO:0005737">
    <property type="term" value="C:cytoplasm"/>
    <property type="evidence" value="ECO:0007669"/>
    <property type="project" value="TreeGrafter"/>
</dbReference>
<gene>
    <name evidence="2" type="ORF">EGW08_017278</name>
</gene>
<feature type="domain" description="Replication factor A C-terminal" evidence="1">
    <location>
        <begin position="9"/>
        <end position="94"/>
    </location>
</feature>
<feature type="non-terminal residue" evidence="2">
    <location>
        <position position="1"/>
    </location>
</feature>
<organism evidence="2 3">
    <name type="scientific">Elysia chlorotica</name>
    <name type="common">Eastern emerald elysia</name>
    <name type="synonym">Sea slug</name>
    <dbReference type="NCBI Taxonomy" id="188477"/>
    <lineage>
        <taxon>Eukaryota</taxon>
        <taxon>Metazoa</taxon>
        <taxon>Spiralia</taxon>
        <taxon>Lophotrochozoa</taxon>
        <taxon>Mollusca</taxon>
        <taxon>Gastropoda</taxon>
        <taxon>Heterobranchia</taxon>
        <taxon>Euthyneura</taxon>
        <taxon>Panpulmonata</taxon>
        <taxon>Sacoglossa</taxon>
        <taxon>Placobranchoidea</taxon>
        <taxon>Plakobranchidae</taxon>
        <taxon>Elysia</taxon>
    </lineage>
</organism>
<dbReference type="InterPro" id="IPR043522">
    <property type="entry name" value="DDIAS"/>
</dbReference>
<accession>A0A3S1B345</accession>
<evidence type="ECO:0000259" key="1">
    <source>
        <dbReference type="Pfam" id="PF08646"/>
    </source>
</evidence>
<dbReference type="PANTHER" id="PTHR35537">
    <property type="entry name" value="DNA DAMAGE-INDUCIBLE APOPTOSIS SUPPRESSOR PROTEIN DDIAS"/>
    <property type="match status" value="1"/>
</dbReference>
<comment type="caution">
    <text evidence="2">The sequence shown here is derived from an EMBL/GenBank/DDBJ whole genome shotgun (WGS) entry which is preliminary data.</text>
</comment>
<name>A0A3S1B345_ELYCH</name>
<dbReference type="AlphaFoldDB" id="A0A3S1B345"/>
<dbReference type="Pfam" id="PF08646">
    <property type="entry name" value="Rep_fac-A_C"/>
    <property type="match status" value="1"/>
</dbReference>
<dbReference type="InterPro" id="IPR013955">
    <property type="entry name" value="Rep_factor-A_C"/>
</dbReference>